<feature type="transmembrane region" description="Helical" evidence="7">
    <location>
        <begin position="290"/>
        <end position="313"/>
    </location>
</feature>
<feature type="region of interest" description="Disordered" evidence="6">
    <location>
        <begin position="756"/>
        <end position="777"/>
    </location>
</feature>
<comment type="similarity">
    <text evidence="2">Belongs to the TMCO4 family.</text>
</comment>
<comment type="subcellular location">
    <subcellularLocation>
        <location evidence="1">Membrane</location>
        <topology evidence="1">Multi-pass membrane protein</topology>
    </subcellularLocation>
</comment>
<dbReference type="InterPro" id="IPR029058">
    <property type="entry name" value="AB_hydrolase_fold"/>
</dbReference>
<dbReference type="SUPFAM" id="SSF53474">
    <property type="entry name" value="alpha/beta-Hydrolases"/>
    <property type="match status" value="1"/>
</dbReference>
<protein>
    <submittedName>
        <fullName evidence="8">YSIRK family gram-positive signal peptide</fullName>
    </submittedName>
</protein>
<evidence type="ECO:0000256" key="6">
    <source>
        <dbReference type="SAM" id="MobiDB-lite"/>
    </source>
</evidence>
<dbReference type="Pfam" id="PF05277">
    <property type="entry name" value="DUF726"/>
    <property type="match status" value="1"/>
</dbReference>
<dbReference type="Gene3D" id="3.40.50.1820">
    <property type="entry name" value="alpha/beta hydrolase"/>
    <property type="match status" value="1"/>
</dbReference>
<feature type="compositionally biased region" description="Polar residues" evidence="6">
    <location>
        <begin position="674"/>
        <end position="687"/>
    </location>
</feature>
<reference evidence="8" key="1">
    <citation type="submission" date="2022-07" db="EMBL/GenBank/DDBJ databases">
        <title>Fungi with potential for degradation of polypropylene.</title>
        <authorList>
            <person name="Gostincar C."/>
        </authorList>
    </citation>
    <scope>NUCLEOTIDE SEQUENCE</scope>
    <source>
        <strain evidence="8">EXF-13308</strain>
    </source>
</reference>
<gene>
    <name evidence="8" type="ORF">NKR23_g2749</name>
</gene>
<keyword evidence="3 7" id="KW-0812">Transmembrane</keyword>
<accession>A0AA38VV28</accession>
<feature type="region of interest" description="Disordered" evidence="6">
    <location>
        <begin position="646"/>
        <end position="743"/>
    </location>
</feature>
<feature type="transmembrane region" description="Helical" evidence="7">
    <location>
        <begin position="249"/>
        <end position="278"/>
    </location>
</feature>
<keyword evidence="9" id="KW-1185">Reference proteome</keyword>
<dbReference type="GO" id="GO:0016020">
    <property type="term" value="C:membrane"/>
    <property type="evidence" value="ECO:0007669"/>
    <property type="project" value="UniProtKB-SubCell"/>
</dbReference>
<keyword evidence="4 7" id="KW-1133">Transmembrane helix</keyword>
<name>A0AA38VV28_9PEZI</name>
<evidence type="ECO:0000256" key="7">
    <source>
        <dbReference type="SAM" id="Phobius"/>
    </source>
</evidence>
<proteinExistence type="inferred from homology"/>
<feature type="region of interest" description="Disordered" evidence="6">
    <location>
        <begin position="112"/>
        <end position="140"/>
    </location>
</feature>
<evidence type="ECO:0000313" key="8">
    <source>
        <dbReference type="EMBL" id="KAJ9152056.1"/>
    </source>
</evidence>
<organism evidence="8 9">
    <name type="scientific">Pleurostoma richardsiae</name>
    <dbReference type="NCBI Taxonomy" id="41990"/>
    <lineage>
        <taxon>Eukaryota</taxon>
        <taxon>Fungi</taxon>
        <taxon>Dikarya</taxon>
        <taxon>Ascomycota</taxon>
        <taxon>Pezizomycotina</taxon>
        <taxon>Sordariomycetes</taxon>
        <taxon>Sordariomycetidae</taxon>
        <taxon>Calosphaeriales</taxon>
        <taxon>Pleurostomataceae</taxon>
        <taxon>Pleurostoma</taxon>
    </lineage>
</organism>
<sequence>MAPLSSEPRHILVVLNPARRKALYQLVVEITARMRSELDLHGRAADQPSSTGPQTAARPPASPQLVSLRAAAMADLDRWRRDFHTRLKELVTASDDARILEQRRVRQERIARERTDTSEGDLLGLADDTASSSGSTESDVAALQRVYPPVATRLTTVPVEDRREVLSAVLLLLLSAGKYSAYSRAFAMYLTSSLELPPSVLDAEEMEIAKSLLEASSRAVEGGSGESQAAMTAQAEAEKRKQQNQSSRFWKVGLASVAGAAVIGITGGLAAPVVAGAIGGLMGTVGLGGVASFLGIFWMNGALVGTLFGAFGARMTGEMMDKYAREVEDFRFLPLHDEGPSEADKPTHRLRVTIGVNGWLTSKDEVTKPWRALGADTEVFALRYEMDSLLALGRSLEGLVSSHAWSLVKVEILKRTVLATLWSALWPAYLLSAAASVDNPFSLARNRSEKAGRILADALVNRAQGERPVTLVGYSLGARAVCACLRELAERRAFGLVDTVVLVGAPVPSSREHWLAMRSVVAGRMFNVYSENDYILAFLYRATSVQLGVAGLQAIRGVGGVENLNLSPEVEGHLRYPELIPKILTRCGFPGVKGGEGPIERDTGDGAVTILEAEHADKMGRPVDSEELPAEALVSVPVPIMVTPHLAEPETDSGRGAASDGPSQQYPPEPKSLGSFSHPSRGSSRTGIVSGGASDTQRGKNIVYSDPPPPYSHGDTSTRSSVAAERIPQVQQEERTAGDAVDEYEEEEWIGIQMVDEDHENDSDMVSYMEPLRIKDD</sequence>
<dbReference type="AlphaFoldDB" id="A0AA38VV28"/>
<comment type="caution">
    <text evidence="8">The sequence shown here is derived from an EMBL/GenBank/DDBJ whole genome shotgun (WGS) entry which is preliminary data.</text>
</comment>
<feature type="compositionally biased region" description="Polar residues" evidence="6">
    <location>
        <begin position="129"/>
        <end position="138"/>
    </location>
</feature>
<evidence type="ECO:0000256" key="4">
    <source>
        <dbReference type="ARBA" id="ARBA00022989"/>
    </source>
</evidence>
<dbReference type="Proteomes" id="UP001174694">
    <property type="component" value="Unassembled WGS sequence"/>
</dbReference>
<feature type="region of interest" description="Disordered" evidence="6">
    <location>
        <begin position="42"/>
        <end position="63"/>
    </location>
</feature>
<keyword evidence="5 7" id="KW-0472">Membrane</keyword>
<evidence type="ECO:0000256" key="2">
    <source>
        <dbReference type="ARBA" id="ARBA00009824"/>
    </source>
</evidence>
<evidence type="ECO:0000256" key="5">
    <source>
        <dbReference type="ARBA" id="ARBA00023136"/>
    </source>
</evidence>
<dbReference type="PANTHER" id="PTHR17920:SF22">
    <property type="entry name" value="DUF726 DOMAIN PROTEIN (AFU_ORTHOLOGUE AFUA_2G12860)"/>
    <property type="match status" value="1"/>
</dbReference>
<dbReference type="PANTHER" id="PTHR17920">
    <property type="entry name" value="TRANSMEMBRANE AND COILED-COIL DOMAIN-CONTAINING PROTEIN 4 TMCO4"/>
    <property type="match status" value="1"/>
</dbReference>
<evidence type="ECO:0000256" key="3">
    <source>
        <dbReference type="ARBA" id="ARBA00022692"/>
    </source>
</evidence>
<evidence type="ECO:0000256" key="1">
    <source>
        <dbReference type="ARBA" id="ARBA00004141"/>
    </source>
</evidence>
<dbReference type="InterPro" id="IPR007941">
    <property type="entry name" value="DUF726"/>
</dbReference>
<dbReference type="EMBL" id="JANBVO010000005">
    <property type="protein sequence ID" value="KAJ9152056.1"/>
    <property type="molecule type" value="Genomic_DNA"/>
</dbReference>
<evidence type="ECO:0000313" key="9">
    <source>
        <dbReference type="Proteomes" id="UP001174694"/>
    </source>
</evidence>